<feature type="non-terminal residue" evidence="1">
    <location>
        <position position="1"/>
    </location>
</feature>
<evidence type="ECO:0000313" key="2">
    <source>
        <dbReference type="Proteomes" id="UP000265520"/>
    </source>
</evidence>
<protein>
    <submittedName>
        <fullName evidence="1">Uncharacterized protein</fullName>
    </submittedName>
</protein>
<comment type="caution">
    <text evidence="1">The sequence shown here is derived from an EMBL/GenBank/DDBJ whole genome shotgun (WGS) entry which is preliminary data.</text>
</comment>
<reference evidence="1 2" key="1">
    <citation type="journal article" date="2018" name="Front. Plant Sci.">
        <title>Red Clover (Trifolium pratense) and Zigzag Clover (T. medium) - A Picture of Genomic Similarities and Differences.</title>
        <authorList>
            <person name="Dluhosova J."/>
            <person name="Istvanek J."/>
            <person name="Nedelnik J."/>
            <person name="Repkova J."/>
        </authorList>
    </citation>
    <scope>NUCLEOTIDE SEQUENCE [LARGE SCALE GENOMIC DNA]</scope>
    <source>
        <strain evidence="2">cv. 10/8</strain>
        <tissue evidence="1">Leaf</tissue>
    </source>
</reference>
<dbReference type="Proteomes" id="UP000265520">
    <property type="component" value="Unassembled WGS sequence"/>
</dbReference>
<dbReference type="AlphaFoldDB" id="A0A392U9E2"/>
<feature type="non-terminal residue" evidence="1">
    <location>
        <position position="82"/>
    </location>
</feature>
<name>A0A392U9E2_9FABA</name>
<dbReference type="EMBL" id="LXQA010735068">
    <property type="protein sequence ID" value="MCI68355.1"/>
    <property type="molecule type" value="Genomic_DNA"/>
</dbReference>
<evidence type="ECO:0000313" key="1">
    <source>
        <dbReference type="EMBL" id="MCI68355.1"/>
    </source>
</evidence>
<organism evidence="1 2">
    <name type="scientific">Trifolium medium</name>
    <dbReference type="NCBI Taxonomy" id="97028"/>
    <lineage>
        <taxon>Eukaryota</taxon>
        <taxon>Viridiplantae</taxon>
        <taxon>Streptophyta</taxon>
        <taxon>Embryophyta</taxon>
        <taxon>Tracheophyta</taxon>
        <taxon>Spermatophyta</taxon>
        <taxon>Magnoliopsida</taxon>
        <taxon>eudicotyledons</taxon>
        <taxon>Gunneridae</taxon>
        <taxon>Pentapetalae</taxon>
        <taxon>rosids</taxon>
        <taxon>fabids</taxon>
        <taxon>Fabales</taxon>
        <taxon>Fabaceae</taxon>
        <taxon>Papilionoideae</taxon>
        <taxon>50 kb inversion clade</taxon>
        <taxon>NPAAA clade</taxon>
        <taxon>Hologalegina</taxon>
        <taxon>IRL clade</taxon>
        <taxon>Trifolieae</taxon>
        <taxon>Trifolium</taxon>
    </lineage>
</organism>
<keyword evidence="2" id="KW-1185">Reference proteome</keyword>
<proteinExistence type="predicted"/>
<accession>A0A392U9E2</accession>
<sequence>PAADETESTRDLATRVELVAWVKKLGGEVFNGVKHGWRNAIAQLKIVNPEVEFNLQGMGVLREVVDGQIIVPEKYKGMDIDE</sequence>